<dbReference type="PANTHER" id="PTHR34580:SF3">
    <property type="entry name" value="PROTEIN PAFB"/>
    <property type="match status" value="1"/>
</dbReference>
<dbReference type="Pfam" id="PF13280">
    <property type="entry name" value="WYL"/>
    <property type="match status" value="1"/>
</dbReference>
<feature type="domain" description="WYL" evidence="1">
    <location>
        <begin position="1"/>
        <end position="52"/>
    </location>
</feature>
<organism evidence="2 3">
    <name type="scientific">Paenibacillus spongiae</name>
    <dbReference type="NCBI Taxonomy" id="2909671"/>
    <lineage>
        <taxon>Bacteria</taxon>
        <taxon>Bacillati</taxon>
        <taxon>Bacillota</taxon>
        <taxon>Bacilli</taxon>
        <taxon>Bacillales</taxon>
        <taxon>Paenibacillaceae</taxon>
        <taxon>Paenibacillus</taxon>
    </lineage>
</organism>
<dbReference type="InterPro" id="IPR026881">
    <property type="entry name" value="WYL_dom"/>
</dbReference>
<dbReference type="Proteomes" id="UP001057877">
    <property type="component" value="Chromosome"/>
</dbReference>
<evidence type="ECO:0000313" key="3">
    <source>
        <dbReference type="Proteomes" id="UP001057877"/>
    </source>
</evidence>
<evidence type="ECO:0000259" key="1">
    <source>
        <dbReference type="Pfam" id="PF13280"/>
    </source>
</evidence>
<evidence type="ECO:0000313" key="2">
    <source>
        <dbReference type="EMBL" id="UVI33793.1"/>
    </source>
</evidence>
<dbReference type="PANTHER" id="PTHR34580">
    <property type="match status" value="1"/>
</dbReference>
<dbReference type="PROSITE" id="PS52050">
    <property type="entry name" value="WYL"/>
    <property type="match status" value="1"/>
</dbReference>
<accession>A0ABY5SNK6</accession>
<dbReference type="InterPro" id="IPR051534">
    <property type="entry name" value="CBASS_pafABC_assoc_protein"/>
</dbReference>
<sequence>MHYSAGYEGSVTERTFNPYGIVNWKDKWYAVGYCHLRDDIRSFRVDRMRDIRWTDIAFQRPDAFSAGEFLIDSLLPDSGSQSNDQLVSVRIQGTPQALDDLCGHWLFSRTLVERTAEIAHFKLDEQSLYMHTPYYLLSFGGKIRITEPPELNDCLSDIAESLHLYYRSTGKH</sequence>
<keyword evidence="3" id="KW-1185">Reference proteome</keyword>
<dbReference type="EMBL" id="CP091430">
    <property type="protein sequence ID" value="UVI33793.1"/>
    <property type="molecule type" value="Genomic_DNA"/>
</dbReference>
<gene>
    <name evidence="2" type="ORF">L1F29_28970</name>
</gene>
<protein>
    <submittedName>
        <fullName evidence="2">WYL domain-containing protein</fullName>
    </submittedName>
</protein>
<proteinExistence type="predicted"/>
<name>A0ABY5SNK6_9BACL</name>
<reference evidence="2" key="1">
    <citation type="submission" date="2022-01" db="EMBL/GenBank/DDBJ databases">
        <title>Paenibacillus spongiae sp. nov., isolated from marine sponge.</title>
        <authorList>
            <person name="Li Z."/>
            <person name="Zhang M."/>
        </authorList>
    </citation>
    <scope>NUCLEOTIDE SEQUENCE</scope>
    <source>
        <strain evidence="2">PHS-Z3</strain>
    </source>
</reference>